<keyword evidence="6" id="KW-0378">Hydrolase</keyword>
<dbReference type="PANTHER" id="PTHR36306">
    <property type="entry name" value="ALPHA-AMYLASE-RELATED-RELATED"/>
    <property type="match status" value="1"/>
</dbReference>
<accession>A0A1W1CS32</accession>
<proteinExistence type="inferred from homology"/>
<evidence type="ECO:0000313" key="6">
    <source>
        <dbReference type="EMBL" id="SFV68690.1"/>
    </source>
</evidence>
<dbReference type="InterPro" id="IPR011013">
    <property type="entry name" value="Gal_mutarotase_sf_dom"/>
</dbReference>
<dbReference type="GO" id="GO:0030246">
    <property type="term" value="F:carbohydrate binding"/>
    <property type="evidence" value="ECO:0007669"/>
    <property type="project" value="InterPro"/>
</dbReference>
<evidence type="ECO:0000259" key="5">
    <source>
        <dbReference type="Pfam" id="PF09095"/>
    </source>
</evidence>
<keyword evidence="2" id="KW-0119">Carbohydrate metabolism</keyword>
<gene>
    <name evidence="6" type="ORF">MNB_SV-10-1066</name>
</gene>
<dbReference type="SUPFAM" id="SSF74650">
    <property type="entry name" value="Galactose mutarotase-like"/>
    <property type="match status" value="1"/>
</dbReference>
<comment type="similarity">
    <text evidence="1">Belongs to the glycosyl hydrolase 57 family.</text>
</comment>
<dbReference type="EMBL" id="FPHL01000054">
    <property type="protein sequence ID" value="SFV68690.1"/>
    <property type="molecule type" value="Genomic_DNA"/>
</dbReference>
<dbReference type="Pfam" id="PF09095">
    <property type="entry name" value="AmyA-gluTrfs_C"/>
    <property type="match status" value="1"/>
</dbReference>
<reference evidence="6" key="1">
    <citation type="submission" date="2016-10" db="EMBL/GenBank/DDBJ databases">
        <authorList>
            <person name="de Groot N.N."/>
        </authorList>
    </citation>
    <scope>NUCLEOTIDE SEQUENCE</scope>
</reference>
<dbReference type="Gene3D" id="3.20.110.20">
    <property type="match status" value="1"/>
</dbReference>
<dbReference type="GO" id="GO:0005975">
    <property type="term" value="P:carbohydrate metabolic process"/>
    <property type="evidence" value="ECO:0007669"/>
    <property type="project" value="InterPro"/>
</dbReference>
<evidence type="ECO:0000259" key="4">
    <source>
        <dbReference type="Pfam" id="PF09094"/>
    </source>
</evidence>
<dbReference type="SUPFAM" id="SSF88688">
    <property type="entry name" value="Families 57/38 glycoside transferase middle domain"/>
    <property type="match status" value="1"/>
</dbReference>
<dbReference type="Gene3D" id="2.70.98.10">
    <property type="match status" value="1"/>
</dbReference>
<feature type="domain" description="Alpha-amylase/4-alpha-glucanotransferase C-terminal" evidence="5">
    <location>
        <begin position="394"/>
        <end position="662"/>
    </location>
</feature>
<feature type="domain" description="Glycoside hydrolase family 57 N-terminal" evidence="3">
    <location>
        <begin position="27"/>
        <end position="267"/>
    </location>
</feature>
<feature type="domain" description="Alpha-amylase/4-alpha-glucanotransferase central" evidence="4">
    <location>
        <begin position="310"/>
        <end position="380"/>
    </location>
</feature>
<dbReference type="InterPro" id="IPR015179">
    <property type="entry name" value="A-amylase/a-glucTrfase_C"/>
</dbReference>
<evidence type="ECO:0000256" key="2">
    <source>
        <dbReference type="ARBA" id="ARBA00023277"/>
    </source>
</evidence>
<evidence type="ECO:0000256" key="1">
    <source>
        <dbReference type="ARBA" id="ARBA00006821"/>
    </source>
</evidence>
<protein>
    <submittedName>
        <fullName evidence="6">Alpha-amylase</fullName>
        <ecNumber evidence="6">3.2.1.1</ecNumber>
    </submittedName>
</protein>
<dbReference type="CDD" id="cd10793">
    <property type="entry name" value="GH57N_TLGT_like"/>
    <property type="match status" value="1"/>
</dbReference>
<sequence length="676" mass="79170">MDKKVKLLFGIHMHQPVDNFKEAVDEAVEKCYKPFFQTVKKFPFFKFSLHCSGWLMEQIRKHHEEVFDDIQALNRRGSIEFFTAGFYEPVLCAIPERDRKAQINKLNKAVTKYFEQTPKGLWLTERVWEDGIVSGLAECGISYVIVDDYHFRASGFDEEMLDGYSFTENNGEKISLFPISQTLRYALPFKEVEAALEAVKNSARNGGAAIVFDDAEKFGLWPQTHEWVYEKGWLEDFLHALEKDKNIESLHFGEYYASEKAKGLVYLDNVSYEEMGEWSMKAQDALKLEAIKTEVSKTYPDADKFVKGTFWKNFFVKYEESNRLHKRMIELSNHQINTKKYLDALYRLQTNDVFWHGIFGGLYLPNLRDNAYRYLCECENIRYHKVKHRIEAADTDMDGYDEIKMVTKHFIVRFESRQGGQMVEFLQRDRKFNYQNTMTRREEAYHQALLKEVPDDTAQEPRKEIATIHTLKTEADSSIRDALYFDWYVKNSFIDHISDSSLTLENFKKCRFKEYGDFADQPFGYTVDDTKLTFRRDGGIYDDKTYETSVAKSYLCDAETIHFSVKLATQSPRHYLYGLEFNQHYADLGHVLLNGERLNEERTFEGIKDFSLRDRYTQKKIIFTLDHPFTLLAVPLCTVSKSEKGFDLMVQGVSFILLFPFSEYLNIQGSLEVKDV</sequence>
<evidence type="ECO:0000259" key="3">
    <source>
        <dbReference type="Pfam" id="PF03065"/>
    </source>
</evidence>
<dbReference type="Pfam" id="PF09094">
    <property type="entry name" value="AmyA-A_glucT_m"/>
    <property type="match status" value="1"/>
</dbReference>
<dbReference type="AlphaFoldDB" id="A0A1W1CS32"/>
<dbReference type="InterPro" id="IPR028995">
    <property type="entry name" value="Glyco_hydro_57/38_cen_sf"/>
</dbReference>
<dbReference type="InterPro" id="IPR015178">
    <property type="entry name" value="A-amylase/a-glucTrfase_central"/>
</dbReference>
<dbReference type="InterPro" id="IPR052046">
    <property type="entry name" value="GH57_Enzymes"/>
</dbReference>
<organism evidence="6">
    <name type="scientific">hydrothermal vent metagenome</name>
    <dbReference type="NCBI Taxonomy" id="652676"/>
    <lineage>
        <taxon>unclassified sequences</taxon>
        <taxon>metagenomes</taxon>
        <taxon>ecological metagenomes</taxon>
    </lineage>
</organism>
<dbReference type="PANTHER" id="PTHR36306:SF1">
    <property type="entry name" value="ALPHA-AMYLASE-RELATED"/>
    <property type="match status" value="1"/>
</dbReference>
<dbReference type="EC" id="3.2.1.1" evidence="6"/>
<name>A0A1W1CS32_9ZZZZ</name>
<dbReference type="InterPro" id="IPR004300">
    <property type="entry name" value="Glyco_hydro_57_N"/>
</dbReference>
<dbReference type="GO" id="GO:0004556">
    <property type="term" value="F:alpha-amylase activity"/>
    <property type="evidence" value="ECO:0007669"/>
    <property type="project" value="UniProtKB-EC"/>
</dbReference>
<dbReference type="Pfam" id="PF03065">
    <property type="entry name" value="Glyco_hydro_57"/>
    <property type="match status" value="1"/>
</dbReference>
<dbReference type="InterPro" id="IPR014718">
    <property type="entry name" value="GH-type_carb-bd"/>
</dbReference>
<dbReference type="SUPFAM" id="SSF88713">
    <property type="entry name" value="Glycoside hydrolase/deacetylase"/>
    <property type="match status" value="1"/>
</dbReference>
<keyword evidence="6" id="KW-0326">Glycosidase</keyword>
<dbReference type="InterPro" id="IPR011330">
    <property type="entry name" value="Glyco_hydro/deAcase_b/a-brl"/>
</dbReference>